<sequence>MVQGSTSTTVKHAICPNGCYLFGSDDSTTMACPVPACKARRYYNQAEIDAAREDIERDPAMPIPDLAPTRQISYTSVSKALTGLYVNENNAEMLAYRDEFFDRNQDEINIYRDIFSGDSYKKLLQDGIVDANTICLVLFVDGY</sequence>
<gene>
    <name evidence="1" type="ORF">A0J61_11740</name>
</gene>
<protein>
    <submittedName>
        <fullName evidence="1">Uncharacterized protein</fullName>
    </submittedName>
</protein>
<dbReference type="InParanoid" id="A0A1C7MTK2"/>
<evidence type="ECO:0000313" key="1">
    <source>
        <dbReference type="EMBL" id="OBZ80211.1"/>
    </source>
</evidence>
<dbReference type="EMBL" id="LUGH01002414">
    <property type="protein sequence ID" value="OBZ80211.1"/>
    <property type="molecule type" value="Genomic_DNA"/>
</dbReference>
<evidence type="ECO:0000313" key="2">
    <source>
        <dbReference type="Proteomes" id="UP000093000"/>
    </source>
</evidence>
<dbReference type="Proteomes" id="UP000093000">
    <property type="component" value="Unassembled WGS sequence"/>
</dbReference>
<comment type="caution">
    <text evidence="1">The sequence shown here is derived from an EMBL/GenBank/DDBJ whole genome shotgun (WGS) entry which is preliminary data.</text>
</comment>
<dbReference type="AlphaFoldDB" id="A0A1C7MTK2"/>
<accession>A0A1C7MTK2</accession>
<reference evidence="1 2" key="1">
    <citation type="submission" date="2016-03" db="EMBL/GenBank/DDBJ databases">
        <title>Choanephora cucurbitarum.</title>
        <authorList>
            <person name="Min B."/>
            <person name="Park H."/>
            <person name="Park J.-H."/>
            <person name="Shin H.-D."/>
            <person name="Choi I.-G."/>
        </authorList>
    </citation>
    <scope>NUCLEOTIDE SEQUENCE [LARGE SCALE GENOMIC DNA]</scope>
    <source>
        <strain evidence="1 2">KUS-F28377</strain>
    </source>
</reference>
<proteinExistence type="predicted"/>
<keyword evidence="2" id="KW-1185">Reference proteome</keyword>
<dbReference type="STRING" id="101091.A0A1C7MTK2"/>
<name>A0A1C7MTK2_9FUNG</name>
<organism evidence="1 2">
    <name type="scientific">Choanephora cucurbitarum</name>
    <dbReference type="NCBI Taxonomy" id="101091"/>
    <lineage>
        <taxon>Eukaryota</taxon>
        <taxon>Fungi</taxon>
        <taxon>Fungi incertae sedis</taxon>
        <taxon>Mucoromycota</taxon>
        <taxon>Mucoromycotina</taxon>
        <taxon>Mucoromycetes</taxon>
        <taxon>Mucorales</taxon>
        <taxon>Mucorineae</taxon>
        <taxon>Choanephoraceae</taxon>
        <taxon>Choanephoroideae</taxon>
        <taxon>Choanephora</taxon>
    </lineage>
</organism>